<feature type="chain" id="PRO_5047152325" evidence="1">
    <location>
        <begin position="22"/>
        <end position="377"/>
    </location>
</feature>
<feature type="signal peptide" evidence="1">
    <location>
        <begin position="1"/>
        <end position="21"/>
    </location>
</feature>
<evidence type="ECO:0000313" key="3">
    <source>
        <dbReference type="Proteomes" id="UP000612680"/>
    </source>
</evidence>
<dbReference type="EMBL" id="CP056775">
    <property type="protein sequence ID" value="QRR02256.1"/>
    <property type="molecule type" value="Genomic_DNA"/>
</dbReference>
<reference evidence="2 3" key="1">
    <citation type="submission" date="2020-06" db="EMBL/GenBank/DDBJ databases">
        <title>Dyadobacter sandarakinus sp. nov., isolated from the soil of the Arctic Yellow River Station.</title>
        <authorList>
            <person name="Zhang Y."/>
            <person name="Peng F."/>
        </authorList>
    </citation>
    <scope>NUCLEOTIDE SEQUENCE [LARGE SCALE GENOMIC DNA]</scope>
    <source>
        <strain evidence="2 3">Q3-56</strain>
    </source>
</reference>
<proteinExistence type="predicted"/>
<dbReference type="RefSeq" id="WP_204657051.1">
    <property type="nucleotide sequence ID" value="NZ_CP056775.1"/>
</dbReference>
<protein>
    <submittedName>
        <fullName evidence="2">DUF4249 domain-containing protein</fullName>
    </submittedName>
</protein>
<dbReference type="Pfam" id="PF14054">
    <property type="entry name" value="DUF4249"/>
    <property type="match status" value="1"/>
</dbReference>
<dbReference type="InterPro" id="IPR025345">
    <property type="entry name" value="DUF4249"/>
</dbReference>
<evidence type="ECO:0000313" key="2">
    <source>
        <dbReference type="EMBL" id="QRR02256.1"/>
    </source>
</evidence>
<organism evidence="2 3">
    <name type="scientific">Dyadobacter sandarakinus</name>
    <dbReference type="NCBI Taxonomy" id="2747268"/>
    <lineage>
        <taxon>Bacteria</taxon>
        <taxon>Pseudomonadati</taxon>
        <taxon>Bacteroidota</taxon>
        <taxon>Cytophagia</taxon>
        <taxon>Cytophagales</taxon>
        <taxon>Spirosomataceae</taxon>
        <taxon>Dyadobacter</taxon>
    </lineage>
</organism>
<dbReference type="Proteomes" id="UP000612680">
    <property type="component" value="Chromosome"/>
</dbReference>
<keyword evidence="3" id="KW-1185">Reference proteome</keyword>
<name>A0ABX7IBF0_9BACT</name>
<keyword evidence="1" id="KW-0732">Signal</keyword>
<sequence length="377" mass="42295">MKYWLLKISFFALILALDSCIEPFSPPEVNSDQGYLVVDGFLNVGNDSSKITLRRTQNVNVNTFPAVVAGAAIVAESETGESYNFTETGSGEYILPPYPFNRSTRYRLRVSLGADLEYLSEFVDVTQTPAIDSVTYKYDPNQDAMVFYVNTHDAQNKTQFYRWKFEETWEYFTAYASNLEVVDSQVVTRRQQISRCWRTMPSGGISLGSTVKLSADIIRDLPLIKVPVSTNKLYSRYSILVKQYALSRPEFEYWTSLSKSTQITGGLFDPQPGQVTGNFQNTSDPQDLVFGYFRAGTEDQKRLTVSPGLGNFPRCALPDTLPVLCTPATDVECAAKTAKLLLNYYGPRSDFVLATTPDCADCRLQGGTTNKPSYWDR</sequence>
<gene>
    <name evidence="2" type="ORF">HWI92_15770</name>
</gene>
<accession>A0ABX7IBF0</accession>
<evidence type="ECO:0000256" key="1">
    <source>
        <dbReference type="SAM" id="SignalP"/>
    </source>
</evidence>